<gene>
    <name evidence="1" type="ORF">J0383_11945</name>
</gene>
<dbReference type="EMBL" id="CP071448">
    <property type="protein sequence ID" value="QSW91488.1"/>
    <property type="molecule type" value="Genomic_DNA"/>
</dbReference>
<protein>
    <recommendedName>
        <fullName evidence="3">Lipoprotein</fullName>
    </recommendedName>
</protein>
<evidence type="ECO:0008006" key="3">
    <source>
        <dbReference type="Google" id="ProtNLM"/>
    </source>
</evidence>
<keyword evidence="2" id="KW-1185">Reference proteome</keyword>
<name>A0ABX7QLR6_9FLAO</name>
<organism evidence="1 2">
    <name type="scientific">Flavobacterium endoglycinae</name>
    <dbReference type="NCBI Taxonomy" id="2816357"/>
    <lineage>
        <taxon>Bacteria</taxon>
        <taxon>Pseudomonadati</taxon>
        <taxon>Bacteroidota</taxon>
        <taxon>Flavobacteriia</taxon>
        <taxon>Flavobacteriales</taxon>
        <taxon>Flavobacteriaceae</taxon>
        <taxon>Flavobacterium</taxon>
    </lineage>
</organism>
<reference evidence="1 2" key="1">
    <citation type="submission" date="2021-03" db="EMBL/GenBank/DDBJ databases">
        <title>Flavobacterium kribbensis sp. nov, an endophytic bacteria, isolated from soybean.</title>
        <authorList>
            <person name="Lee J."/>
            <person name="Seo J."/>
        </authorList>
    </citation>
    <scope>NUCLEOTIDE SEQUENCE [LARGE SCALE GENOMIC DNA]</scope>
    <source>
        <strain evidence="1 2">BB8</strain>
    </source>
</reference>
<evidence type="ECO:0000313" key="1">
    <source>
        <dbReference type="EMBL" id="QSW91488.1"/>
    </source>
</evidence>
<dbReference type="Proteomes" id="UP000663440">
    <property type="component" value="Chromosome"/>
</dbReference>
<sequence length="174" mass="19740">MKFHLIVSALFIFTVSACTNKKPEPVVEKADTKPEVVLQKTENDPIEGIYETKLDDIDSGECKITLEITKTSKGYSYFLKTEKRQLKGIATFTTEKSGEKLLFLEDIQWDEYEGDISNEDENEDTSEAKEIEIPVGIGAGYVKDTLTIQNYGNSMNSYTKISECGRKYIRLIKK</sequence>
<dbReference type="PROSITE" id="PS51257">
    <property type="entry name" value="PROKAR_LIPOPROTEIN"/>
    <property type="match status" value="1"/>
</dbReference>
<evidence type="ECO:0000313" key="2">
    <source>
        <dbReference type="Proteomes" id="UP000663440"/>
    </source>
</evidence>
<accession>A0ABX7QLR6</accession>
<proteinExistence type="predicted"/>
<dbReference type="RefSeq" id="WP_207298604.1">
    <property type="nucleotide sequence ID" value="NZ_CP071448.1"/>
</dbReference>